<comment type="caution">
    <text evidence="3">The sequence shown here is derived from an EMBL/GenBank/DDBJ whole genome shotgun (WGS) entry which is preliminary data.</text>
</comment>
<gene>
    <name evidence="3" type="ORF">J34TS1_41300</name>
</gene>
<dbReference type="RefSeq" id="WP_212979880.1">
    <property type="nucleotide sequence ID" value="NZ_AP025343.1"/>
</dbReference>
<dbReference type="Pfam" id="PF04607">
    <property type="entry name" value="RelA_SpoT"/>
    <property type="match status" value="1"/>
</dbReference>
<protein>
    <recommendedName>
        <fullName evidence="2">RelA/SpoT domain-containing protein</fullName>
    </recommendedName>
</protein>
<evidence type="ECO:0000256" key="1">
    <source>
        <dbReference type="ARBA" id="ARBA00004976"/>
    </source>
</evidence>
<dbReference type="EMBL" id="BORT01000021">
    <property type="protein sequence ID" value="GIO49365.1"/>
    <property type="molecule type" value="Genomic_DNA"/>
</dbReference>
<comment type="pathway">
    <text evidence="1">Purine metabolism; ppGpp biosynthesis; ppGpp from GTP: step 1/2.</text>
</comment>
<accession>A0A919YIP5</accession>
<name>A0A919YIP5_9BACL</name>
<dbReference type="InterPro" id="IPR007685">
    <property type="entry name" value="RelA_SpoT"/>
</dbReference>
<feature type="domain" description="RelA/SpoT" evidence="2">
    <location>
        <begin position="51"/>
        <end position="191"/>
    </location>
</feature>
<evidence type="ECO:0000313" key="3">
    <source>
        <dbReference type="EMBL" id="GIO49365.1"/>
    </source>
</evidence>
<proteinExistence type="predicted"/>
<keyword evidence="4" id="KW-1185">Reference proteome</keyword>
<dbReference type="Gene3D" id="3.30.460.10">
    <property type="entry name" value="Beta Polymerase, domain 2"/>
    <property type="match status" value="1"/>
</dbReference>
<dbReference type="GO" id="GO:0015969">
    <property type="term" value="P:guanosine tetraphosphate metabolic process"/>
    <property type="evidence" value="ECO:0007669"/>
    <property type="project" value="InterPro"/>
</dbReference>
<dbReference type="Proteomes" id="UP000682811">
    <property type="component" value="Unassembled WGS sequence"/>
</dbReference>
<dbReference type="PANTHER" id="PTHR41773:SF1">
    <property type="entry name" value="RELA_SPOT DOMAIN-CONTAINING PROTEIN"/>
    <property type="match status" value="1"/>
</dbReference>
<evidence type="ECO:0000259" key="2">
    <source>
        <dbReference type="SMART" id="SM00954"/>
    </source>
</evidence>
<evidence type="ECO:0000313" key="4">
    <source>
        <dbReference type="Proteomes" id="UP000682811"/>
    </source>
</evidence>
<sequence>MNKDQLIIECIDLYRREKKQFQLFLNSIRDFFELDPPINDTKQSVIHSIKYRLKDEEHLAEKVNRKSSTDNPINANNLFSRVTDLAGLRILHLYQDQFPIIHEKIMNKVSSRDWYFVESPKAYTWDPETVNFFSGLGIRCEQKESYYTSIHYLVKQKVDTSIICEIQVRTLFEEIWGEIDHSINYPQSIDSVACKEQIRVLSKLVSTGTRLADSIFRTYNDYRTQVKETQNEEPINPVEEVNEGFDSKLKVRDLKVVQQYLLTGNSNWFDQVVSDLSRVIGATFMWPNGYWPFEKLAPNAKPQSGDYFVVGYKNATEKIVGVIKYAGIKSLTDIITENELEPNERITNGFSDVNDLRKFVNNRREVGCITIENIKIVSNEEYNYKFGEFKETYTVRQNSLFIHKIGIDVSKTNLG</sequence>
<dbReference type="PANTHER" id="PTHR41773">
    <property type="entry name" value="GTP PYROPHOSPHATASE-RELATED"/>
    <property type="match status" value="1"/>
</dbReference>
<dbReference type="InterPro" id="IPR043519">
    <property type="entry name" value="NT_sf"/>
</dbReference>
<organism evidence="3 4">
    <name type="scientific">Paenibacillus azoreducens</name>
    <dbReference type="NCBI Taxonomy" id="116718"/>
    <lineage>
        <taxon>Bacteria</taxon>
        <taxon>Bacillati</taxon>
        <taxon>Bacillota</taxon>
        <taxon>Bacilli</taxon>
        <taxon>Bacillales</taxon>
        <taxon>Paenibacillaceae</taxon>
        <taxon>Paenibacillus</taxon>
    </lineage>
</organism>
<dbReference type="SMART" id="SM00954">
    <property type="entry name" value="RelA_SpoT"/>
    <property type="match status" value="1"/>
</dbReference>
<dbReference type="AlphaFoldDB" id="A0A919YIP5"/>
<dbReference type="SUPFAM" id="SSF81301">
    <property type="entry name" value="Nucleotidyltransferase"/>
    <property type="match status" value="1"/>
</dbReference>
<reference evidence="3 4" key="1">
    <citation type="submission" date="2021-03" db="EMBL/GenBank/DDBJ databases">
        <title>Antimicrobial resistance genes in bacteria isolated from Japanese honey, and their potential for conferring macrolide and lincosamide resistance in the American foulbrood pathogen Paenibacillus larvae.</title>
        <authorList>
            <person name="Okamoto M."/>
            <person name="Kumagai M."/>
            <person name="Kanamori H."/>
            <person name="Takamatsu D."/>
        </authorList>
    </citation>
    <scope>NUCLEOTIDE SEQUENCE [LARGE SCALE GENOMIC DNA]</scope>
    <source>
        <strain evidence="3 4">J34TS1</strain>
    </source>
</reference>
<dbReference type="CDD" id="cd05399">
    <property type="entry name" value="NT_Rel-Spo_like"/>
    <property type="match status" value="1"/>
</dbReference>